<organism evidence="8 9">
    <name type="scientific">Staphylococcus cohnii subsp. cohnii</name>
    <dbReference type="NCBI Taxonomy" id="74704"/>
    <lineage>
        <taxon>Bacteria</taxon>
        <taxon>Bacillati</taxon>
        <taxon>Bacillota</taxon>
        <taxon>Bacilli</taxon>
        <taxon>Bacillales</taxon>
        <taxon>Staphylococcaceae</taxon>
        <taxon>Staphylococcus</taxon>
        <taxon>Staphylococcus cohnii species complex</taxon>
    </lineage>
</organism>
<comment type="caution">
    <text evidence="8">The sequence shown here is derived from an EMBL/GenBank/DDBJ whole genome shotgun (WGS) entry which is preliminary data.</text>
</comment>
<evidence type="ECO:0000313" key="9">
    <source>
        <dbReference type="Proteomes" id="UP000034455"/>
    </source>
</evidence>
<dbReference type="InterPro" id="IPR032816">
    <property type="entry name" value="VTT_dom"/>
</dbReference>
<proteinExistence type="inferred from homology"/>
<comment type="similarity">
    <text evidence="6">Belongs to the TVP38/TMEM64 family.</text>
</comment>
<feature type="transmembrane region" description="Helical" evidence="6">
    <location>
        <begin position="162"/>
        <end position="178"/>
    </location>
</feature>
<evidence type="ECO:0000256" key="6">
    <source>
        <dbReference type="RuleBase" id="RU366058"/>
    </source>
</evidence>
<gene>
    <name evidence="8" type="ORF">UF66_1107</name>
</gene>
<dbReference type="Proteomes" id="UP000034455">
    <property type="component" value="Unassembled WGS sequence"/>
</dbReference>
<dbReference type="AlphaFoldDB" id="A0A0M2NU37"/>
<protein>
    <recommendedName>
        <fullName evidence="6">TVP38/TMEM64 family membrane protein</fullName>
    </recommendedName>
</protein>
<feature type="transmembrane region" description="Helical" evidence="6">
    <location>
        <begin position="130"/>
        <end position="150"/>
    </location>
</feature>
<feature type="transmembrane region" description="Helical" evidence="6">
    <location>
        <begin position="12"/>
        <end position="41"/>
    </location>
</feature>
<evidence type="ECO:0000259" key="7">
    <source>
        <dbReference type="Pfam" id="PF09335"/>
    </source>
</evidence>
<dbReference type="PANTHER" id="PTHR12677:SF55">
    <property type="entry name" value="UNDECAPRENYL PHOSPHATE TRANSPORTER SAOUHSC_00901-RELATED"/>
    <property type="match status" value="1"/>
</dbReference>
<comment type="subcellular location">
    <subcellularLocation>
        <location evidence="1 6">Cell membrane</location>
        <topology evidence="1 6">Multi-pass membrane protein</topology>
    </subcellularLocation>
</comment>
<evidence type="ECO:0000256" key="2">
    <source>
        <dbReference type="ARBA" id="ARBA00022475"/>
    </source>
</evidence>
<accession>A0A0M2NU37</accession>
<evidence type="ECO:0000256" key="5">
    <source>
        <dbReference type="ARBA" id="ARBA00023136"/>
    </source>
</evidence>
<keyword evidence="4 6" id="KW-1133">Transmembrane helix</keyword>
<keyword evidence="3 6" id="KW-0812">Transmembrane</keyword>
<evidence type="ECO:0000313" key="8">
    <source>
        <dbReference type="EMBL" id="KKI63251.1"/>
    </source>
</evidence>
<dbReference type="InterPro" id="IPR015414">
    <property type="entry name" value="TMEM64"/>
</dbReference>
<evidence type="ECO:0000256" key="1">
    <source>
        <dbReference type="ARBA" id="ARBA00004651"/>
    </source>
</evidence>
<dbReference type="RefSeq" id="WP_019469646.1">
    <property type="nucleotide sequence ID" value="NZ_LAKJ01000018.1"/>
</dbReference>
<keyword evidence="2 6" id="KW-1003">Cell membrane</keyword>
<evidence type="ECO:0000256" key="3">
    <source>
        <dbReference type="ARBA" id="ARBA00022692"/>
    </source>
</evidence>
<reference evidence="8 9" key="1">
    <citation type="submission" date="2015-03" db="EMBL/GenBank/DDBJ databases">
        <title>Genome Assembly of Staphylococcus cohnii subsp. cohnii strain G22B2.</title>
        <authorList>
            <person name="Nair G."/>
            <person name="Kaur G."/>
            <person name="Khatri I."/>
            <person name="Singh N.K."/>
            <person name="Sathyabama S."/>
            <person name="Maurya S.K."/>
            <person name="Subramanian S."/>
            <person name="Agrewala J.N."/>
            <person name="Mayilraj S."/>
        </authorList>
    </citation>
    <scope>NUCLEOTIDE SEQUENCE [LARGE SCALE GENOMIC DNA]</scope>
    <source>
        <strain evidence="8 9">G22B2</strain>
    </source>
</reference>
<name>A0A0M2NU37_STACC</name>
<dbReference type="GO" id="GO:0005886">
    <property type="term" value="C:plasma membrane"/>
    <property type="evidence" value="ECO:0007669"/>
    <property type="project" value="UniProtKB-SubCell"/>
</dbReference>
<feature type="transmembrane region" description="Helical" evidence="6">
    <location>
        <begin position="47"/>
        <end position="71"/>
    </location>
</feature>
<feature type="domain" description="VTT" evidence="7">
    <location>
        <begin position="35"/>
        <end position="148"/>
    </location>
</feature>
<keyword evidence="5 6" id="KW-0472">Membrane</keyword>
<dbReference type="EMBL" id="LAKJ01000018">
    <property type="protein sequence ID" value="KKI63251.1"/>
    <property type="molecule type" value="Genomic_DNA"/>
</dbReference>
<evidence type="ECO:0000256" key="4">
    <source>
        <dbReference type="ARBA" id="ARBA00022989"/>
    </source>
</evidence>
<dbReference type="PATRIC" id="fig|74704.6.peg.1136"/>
<feature type="transmembrane region" description="Helical" evidence="6">
    <location>
        <begin position="101"/>
        <end position="124"/>
    </location>
</feature>
<sequence length="191" mass="22085">MTQEQVQYWFDLFGSLGYIVGFLLPFIEAFIPVLPIIVFVIVNVNAFGLWMGTLLAWLGTVLGSYLVFLGFRRLNHTRYMKKLQQRTSVQRLIHFIDRKGVIPIFILLCFPFTPSALVNLVVSLSHIRAHVYLVVLFSSKLIMIGLIGWLGNDITTLFTEPLRLIIIIIVIIVVWFIGRKLERYFMHSPEE</sequence>
<dbReference type="PANTHER" id="PTHR12677">
    <property type="entry name" value="GOLGI APPARATUS MEMBRANE PROTEIN TVP38-RELATED"/>
    <property type="match status" value="1"/>
</dbReference>
<dbReference type="Pfam" id="PF09335">
    <property type="entry name" value="VTT_dom"/>
    <property type="match status" value="1"/>
</dbReference>